<dbReference type="AlphaFoldDB" id="A0A1I3NCL0"/>
<evidence type="ECO:0000313" key="3">
    <source>
        <dbReference type="Proteomes" id="UP000182737"/>
    </source>
</evidence>
<reference evidence="3" key="1">
    <citation type="submission" date="2016-10" db="EMBL/GenBank/DDBJ databases">
        <authorList>
            <person name="Varghese N."/>
            <person name="Submissions S."/>
        </authorList>
    </citation>
    <scope>NUCLEOTIDE SEQUENCE [LARGE SCALE GENOMIC DNA]</scope>
    <source>
        <strain evidence="3">XBD1002</strain>
    </source>
</reference>
<dbReference type="InterPro" id="IPR047111">
    <property type="entry name" value="YbaP-like"/>
</dbReference>
<dbReference type="RefSeq" id="WP_074933660.1">
    <property type="nucleotide sequence ID" value="NZ_FORI01000013.1"/>
</dbReference>
<organism evidence="2 3">
    <name type="scientific">Treponema bryantii</name>
    <dbReference type="NCBI Taxonomy" id="163"/>
    <lineage>
        <taxon>Bacteria</taxon>
        <taxon>Pseudomonadati</taxon>
        <taxon>Spirochaetota</taxon>
        <taxon>Spirochaetia</taxon>
        <taxon>Spirochaetales</taxon>
        <taxon>Treponemataceae</taxon>
        <taxon>Treponema</taxon>
    </lineage>
</organism>
<dbReference type="CDD" id="cd14789">
    <property type="entry name" value="Tiki"/>
    <property type="match status" value="1"/>
</dbReference>
<dbReference type="PANTHER" id="PTHR40590">
    <property type="entry name" value="CYTOPLASMIC PROTEIN-RELATED"/>
    <property type="match status" value="1"/>
</dbReference>
<evidence type="ECO:0000313" key="2">
    <source>
        <dbReference type="EMBL" id="SFJ06536.1"/>
    </source>
</evidence>
<evidence type="ECO:0000256" key="1">
    <source>
        <dbReference type="SAM" id="SignalP"/>
    </source>
</evidence>
<dbReference type="PANTHER" id="PTHR40590:SF1">
    <property type="entry name" value="CYTOPLASMIC PROTEIN"/>
    <property type="match status" value="1"/>
</dbReference>
<name>A0A1I3NCL0_9SPIR</name>
<dbReference type="EMBL" id="FORI01000013">
    <property type="protein sequence ID" value="SFJ06536.1"/>
    <property type="molecule type" value="Genomic_DNA"/>
</dbReference>
<dbReference type="InterPro" id="IPR002816">
    <property type="entry name" value="TraB/PrgY/GumN_fam"/>
</dbReference>
<keyword evidence="1" id="KW-0732">Signal</keyword>
<sequence length="314" mass="35358">MKKTNLRAILGAFILALVLTSCASTPKKAPATLTKTESRAFWRIDGTDKNGNPSTVYIQGTFHLGDERIFPLSEEVQQAFVNSDRYAGEISTQGYADLAQLGPVLNAPNKDGKLVTDHLTEEEKAFVQMAFGENLSIVDPLEPWQIKTGLSVLIYTNTGLSAEYGLDNSFIATLSQMGREWDGLDELQVQLDIITYGDYDTQIKMLKDIIKVFTDEAEAEKLTESTVGLYESYVNDDMKEMERLLIMSDEDEEASDKLYVDYHNMVFRDRNKEWAQDITNYLNEGGTTFIFAGCGHWLGPDSTFKFLKKMKTIK</sequence>
<feature type="signal peptide" evidence="1">
    <location>
        <begin position="1"/>
        <end position="23"/>
    </location>
</feature>
<keyword evidence="3" id="KW-1185">Reference proteome</keyword>
<dbReference type="Proteomes" id="UP000182737">
    <property type="component" value="Unassembled WGS sequence"/>
</dbReference>
<gene>
    <name evidence="2" type="ORF">SAMN04487775_11353</name>
</gene>
<dbReference type="Pfam" id="PF01963">
    <property type="entry name" value="TraB_PrgY_gumN"/>
    <property type="match status" value="1"/>
</dbReference>
<dbReference type="PROSITE" id="PS51257">
    <property type="entry name" value="PROKAR_LIPOPROTEIN"/>
    <property type="match status" value="1"/>
</dbReference>
<feature type="chain" id="PRO_5010311525" evidence="1">
    <location>
        <begin position="24"/>
        <end position="314"/>
    </location>
</feature>
<accession>A0A1I3NCL0</accession>
<proteinExistence type="predicted"/>
<protein>
    <submittedName>
        <fullName evidence="2">TraB family protein</fullName>
    </submittedName>
</protein>